<dbReference type="AlphaFoldDB" id="A0A3S9SLJ3"/>
<dbReference type="EMBL" id="CP034670">
    <property type="protein sequence ID" value="AZR60387.1"/>
    <property type="molecule type" value="Genomic_DNA"/>
</dbReference>
<proteinExistence type="predicted"/>
<evidence type="ECO:0000313" key="2">
    <source>
        <dbReference type="EMBL" id="AZR60387.1"/>
    </source>
</evidence>
<feature type="transmembrane region" description="Helical" evidence="1">
    <location>
        <begin position="188"/>
        <end position="210"/>
    </location>
</feature>
<feature type="transmembrane region" description="Helical" evidence="1">
    <location>
        <begin position="28"/>
        <end position="61"/>
    </location>
</feature>
<dbReference type="Proteomes" id="UP000282435">
    <property type="component" value="Chromosome"/>
</dbReference>
<feature type="transmembrane region" description="Helical" evidence="1">
    <location>
        <begin position="149"/>
        <end position="168"/>
    </location>
</feature>
<accession>A0A3S9SLJ3</accession>
<evidence type="ECO:0000313" key="3">
    <source>
        <dbReference type="Proteomes" id="UP000282435"/>
    </source>
</evidence>
<feature type="transmembrane region" description="Helical" evidence="1">
    <location>
        <begin position="105"/>
        <end position="128"/>
    </location>
</feature>
<keyword evidence="1" id="KW-1133">Transmembrane helix</keyword>
<feature type="transmembrane region" description="Helical" evidence="1">
    <location>
        <begin position="73"/>
        <end position="99"/>
    </location>
</feature>
<evidence type="ECO:0000256" key="1">
    <source>
        <dbReference type="SAM" id="Phobius"/>
    </source>
</evidence>
<organism evidence="2 3">
    <name type="scientific">Eikenella corrodens</name>
    <dbReference type="NCBI Taxonomy" id="539"/>
    <lineage>
        <taxon>Bacteria</taxon>
        <taxon>Pseudomonadati</taxon>
        <taxon>Pseudomonadota</taxon>
        <taxon>Betaproteobacteria</taxon>
        <taxon>Neisseriales</taxon>
        <taxon>Neisseriaceae</taxon>
        <taxon>Eikenella</taxon>
    </lineage>
</organism>
<keyword evidence="1" id="KW-0472">Membrane</keyword>
<protein>
    <submittedName>
        <fullName evidence="2">Uncharacterized protein</fullName>
    </submittedName>
</protein>
<feature type="transmembrane region" description="Helical" evidence="1">
    <location>
        <begin position="257"/>
        <end position="281"/>
    </location>
</feature>
<dbReference type="RefSeq" id="WP_126983849.1">
    <property type="nucleotide sequence ID" value="NZ_CP034670.1"/>
</dbReference>
<reference evidence="2 3" key="1">
    <citation type="submission" date="2018-12" db="EMBL/GenBank/DDBJ databases">
        <title>Genome sequencing of Eikenella corrodens KCOM 3110 (= JS217).</title>
        <authorList>
            <person name="Koo J.-K."/>
            <person name="Park S.-N."/>
            <person name="Lim Y.K."/>
        </authorList>
    </citation>
    <scope>NUCLEOTIDE SEQUENCE [LARGE SCALE GENOMIC DNA]</scope>
    <source>
        <strain evidence="2 3">KCOM 3110</strain>
    </source>
</reference>
<keyword evidence="1" id="KW-0812">Transmembrane</keyword>
<gene>
    <name evidence="2" type="ORF">ELB75_10435</name>
</gene>
<feature type="transmembrane region" description="Helical" evidence="1">
    <location>
        <begin position="222"/>
        <end position="245"/>
    </location>
</feature>
<name>A0A3S9SLJ3_EIKCO</name>
<sequence>MNTLLSFCRATVLTLAFAYVFMQPLASLSPIMVAIGINPIIETLAVILVSVLIAMILVWYTDLTQRAEGKRGMLGLSLSTLLPIGCIVFFGLTIFGLHTEAAGEIVLGIGILIIPMLLAIFALLGVSLNRLLFALSEDNNDPDRLPTATWHKSMLTVCLAMFFGKTVIPNPSPAINLLGGIGIWAGLPAGGLFGWAYPIIMLVVAAVVIDKTRMNERLADNRGFYIAAIGAALSILSVAFSWLMFTSIPVSKISVSISLASLALSFVAGYLLITGMIWVFLTLTPDEYEDYEEDE</sequence>